<dbReference type="Gene3D" id="3.40.50.720">
    <property type="entry name" value="NAD(P)-binding Rossmann-like Domain"/>
    <property type="match status" value="1"/>
</dbReference>
<reference evidence="3" key="1">
    <citation type="submission" date="2011-02" db="EMBL/GenBank/DDBJ databases">
        <title>The genome of the leaf-cutting ant Acromyrmex echinatior suggests key adaptations to social evolution and fungus farming.</title>
        <authorList>
            <person name="Nygaard S."/>
            <person name="Zhang G."/>
        </authorList>
    </citation>
    <scope>NUCLEOTIDE SEQUENCE</scope>
</reference>
<dbReference type="GO" id="GO:0035336">
    <property type="term" value="P:long-chain fatty-acyl-CoA metabolic process"/>
    <property type="evidence" value="ECO:0007669"/>
    <property type="project" value="TreeGrafter"/>
</dbReference>
<keyword evidence="1" id="KW-0443">Lipid metabolism</keyword>
<dbReference type="GO" id="GO:0005777">
    <property type="term" value="C:peroxisome"/>
    <property type="evidence" value="ECO:0007669"/>
    <property type="project" value="TreeGrafter"/>
</dbReference>
<keyword evidence="4" id="KW-1185">Reference proteome</keyword>
<proteinExistence type="inferred from homology"/>
<dbReference type="GO" id="GO:0102965">
    <property type="term" value="F:alcohol-forming long-chain fatty acyl-CoA reductase activity"/>
    <property type="evidence" value="ECO:0007669"/>
    <property type="project" value="UniProtKB-EC"/>
</dbReference>
<dbReference type="PANTHER" id="PTHR11011">
    <property type="entry name" value="MALE STERILITY PROTEIN 2-RELATED"/>
    <property type="match status" value="1"/>
</dbReference>
<organism evidence="4">
    <name type="scientific">Acromyrmex echinatior</name>
    <name type="common">Panamanian leafcutter ant</name>
    <name type="synonym">Acromyrmex octospinosus echinatior</name>
    <dbReference type="NCBI Taxonomy" id="103372"/>
    <lineage>
        <taxon>Eukaryota</taxon>
        <taxon>Metazoa</taxon>
        <taxon>Ecdysozoa</taxon>
        <taxon>Arthropoda</taxon>
        <taxon>Hexapoda</taxon>
        <taxon>Insecta</taxon>
        <taxon>Pterygota</taxon>
        <taxon>Neoptera</taxon>
        <taxon>Endopterygota</taxon>
        <taxon>Hymenoptera</taxon>
        <taxon>Apocrita</taxon>
        <taxon>Aculeata</taxon>
        <taxon>Formicoidea</taxon>
        <taxon>Formicidae</taxon>
        <taxon>Myrmicinae</taxon>
        <taxon>Acromyrmex</taxon>
    </lineage>
</organism>
<dbReference type="SUPFAM" id="SSF51735">
    <property type="entry name" value="NAD(P)-binding Rossmann-fold domains"/>
    <property type="match status" value="1"/>
</dbReference>
<evidence type="ECO:0000259" key="2">
    <source>
        <dbReference type="Pfam" id="PF07993"/>
    </source>
</evidence>
<evidence type="ECO:0000313" key="4">
    <source>
        <dbReference type="Proteomes" id="UP000007755"/>
    </source>
</evidence>
<dbReference type="OrthoDB" id="429813at2759"/>
<dbReference type="InterPro" id="IPR036291">
    <property type="entry name" value="NAD(P)-bd_dom_sf"/>
</dbReference>
<evidence type="ECO:0000256" key="1">
    <source>
        <dbReference type="RuleBase" id="RU363097"/>
    </source>
</evidence>
<dbReference type="PANTHER" id="PTHR11011:SF60">
    <property type="entry name" value="FATTY ACYL-COA REDUCTASE-RELATED"/>
    <property type="match status" value="1"/>
</dbReference>
<dbReference type="GO" id="GO:0080019">
    <property type="term" value="F:alcohol-forming very long-chain fatty acyl-CoA reductase activity"/>
    <property type="evidence" value="ECO:0007669"/>
    <property type="project" value="InterPro"/>
</dbReference>
<evidence type="ECO:0000313" key="3">
    <source>
        <dbReference type="EMBL" id="EGI66350.1"/>
    </source>
</evidence>
<dbReference type="EMBL" id="GL888161">
    <property type="protein sequence ID" value="EGI66350.1"/>
    <property type="molecule type" value="Genomic_DNA"/>
</dbReference>
<keyword evidence="1" id="KW-0521">NADP</keyword>
<comment type="function">
    <text evidence="1">Catalyzes the reduction of fatty acyl-CoA to fatty alcohols.</text>
</comment>
<dbReference type="Pfam" id="PF07993">
    <property type="entry name" value="NAD_binding_4"/>
    <property type="match status" value="1"/>
</dbReference>
<dbReference type="Proteomes" id="UP000007755">
    <property type="component" value="Unassembled WGS sequence"/>
</dbReference>
<dbReference type="InParanoid" id="F4WHJ6"/>
<dbReference type="InterPro" id="IPR013120">
    <property type="entry name" value="FAR_NAD-bd"/>
</dbReference>
<comment type="catalytic activity">
    <reaction evidence="1">
        <text>a long-chain fatty acyl-CoA + 2 NADPH + 2 H(+) = a long-chain primary fatty alcohol + 2 NADP(+) + CoA</text>
        <dbReference type="Rhea" id="RHEA:52716"/>
        <dbReference type="ChEBI" id="CHEBI:15378"/>
        <dbReference type="ChEBI" id="CHEBI:57287"/>
        <dbReference type="ChEBI" id="CHEBI:57783"/>
        <dbReference type="ChEBI" id="CHEBI:58349"/>
        <dbReference type="ChEBI" id="CHEBI:77396"/>
        <dbReference type="ChEBI" id="CHEBI:83139"/>
        <dbReference type="EC" id="1.2.1.84"/>
    </reaction>
</comment>
<comment type="similarity">
    <text evidence="1">Belongs to the fatty acyl-CoA reductase family.</text>
</comment>
<keyword evidence="1" id="KW-0444">Lipid biosynthesis</keyword>
<gene>
    <name evidence="3" type="ORF">G5I_05158</name>
</gene>
<dbReference type="EC" id="1.2.1.84" evidence="1"/>
<accession>F4WHJ6</accession>
<feature type="domain" description="Thioester reductase (TE)" evidence="2">
    <location>
        <begin position="22"/>
        <end position="192"/>
    </location>
</feature>
<name>F4WHJ6_ACREC</name>
<protein>
    <recommendedName>
        <fullName evidence="1">Fatty acyl-CoA reductase</fullName>
        <ecNumber evidence="1">1.2.1.84</ecNumber>
    </recommendedName>
</protein>
<keyword evidence="1" id="KW-0560">Oxidoreductase</keyword>
<dbReference type="InterPro" id="IPR026055">
    <property type="entry name" value="FAR"/>
</dbReference>
<dbReference type="eggNOG" id="KOG1221">
    <property type="taxonomic scope" value="Eukaryota"/>
</dbReference>
<dbReference type="AlphaFoldDB" id="F4WHJ6"/>
<sequence length="223" mass="25712">METGDRYRTPIQDFYADTTIFITGGTGFLGKMLIEKLLRSCPDISMIYVMIRSQKDKSPENRLDEMLESPLYDRIKKEVPNFRKKIVPITGDSNIKGLGLSKTDRNMLIRNVSIIFHMAANMQFYGKIKISTIVNIDATATILKLAKRMPNLKSFIHVSTIYSNCHVKHIEECIYSYPINHKHLITFARNLPENIFEEKISNYTDNVLVYNFVPPVDGPTWNE</sequence>